<dbReference type="RefSeq" id="WP_231911171.1">
    <property type="nucleotide sequence ID" value="NZ_LT962942.1"/>
</dbReference>
<reference evidence="3" key="1">
    <citation type="submission" date="2017-11" db="EMBL/GenBank/DDBJ databases">
        <authorList>
            <person name="Wibberg D."/>
        </authorList>
    </citation>
    <scope>NUCLEOTIDE SEQUENCE [LARGE SCALE GENOMIC DNA]</scope>
</reference>
<feature type="chain" id="PRO_5014724922" description="Secreted protein" evidence="1">
    <location>
        <begin position="30"/>
        <end position="149"/>
    </location>
</feature>
<organism evidence="2 3">
    <name type="scientific">Streptomyces chartreusis NRRL 3882</name>
    <dbReference type="NCBI Taxonomy" id="1079985"/>
    <lineage>
        <taxon>Bacteria</taxon>
        <taxon>Bacillati</taxon>
        <taxon>Actinomycetota</taxon>
        <taxon>Actinomycetes</taxon>
        <taxon>Kitasatosporales</taxon>
        <taxon>Streptomycetaceae</taxon>
        <taxon>Streptomyces</taxon>
    </lineage>
</organism>
<dbReference type="AlphaFoldDB" id="A0A2N9BDV3"/>
<evidence type="ECO:0000256" key="1">
    <source>
        <dbReference type="SAM" id="SignalP"/>
    </source>
</evidence>
<gene>
    <name evidence="2" type="ORF">SCNRRL3882_4987</name>
</gene>
<accession>A0A2N9BDV3</accession>
<protein>
    <recommendedName>
        <fullName evidence="4">Secreted protein</fullName>
    </recommendedName>
</protein>
<feature type="signal peptide" evidence="1">
    <location>
        <begin position="1"/>
        <end position="29"/>
    </location>
</feature>
<evidence type="ECO:0000313" key="3">
    <source>
        <dbReference type="Proteomes" id="UP000235464"/>
    </source>
</evidence>
<dbReference type="EMBL" id="LT963352">
    <property type="protein sequence ID" value="SOR81535.1"/>
    <property type="molecule type" value="Genomic_DNA"/>
</dbReference>
<dbReference type="Proteomes" id="UP000235464">
    <property type="component" value="Chromosome I"/>
</dbReference>
<name>A0A2N9BDV3_STRCX</name>
<keyword evidence="1" id="KW-0732">Signal</keyword>
<evidence type="ECO:0000313" key="2">
    <source>
        <dbReference type="EMBL" id="SOR81535.1"/>
    </source>
</evidence>
<evidence type="ECO:0008006" key="4">
    <source>
        <dbReference type="Google" id="ProtNLM"/>
    </source>
</evidence>
<keyword evidence="3" id="KW-1185">Reference proteome</keyword>
<proteinExistence type="predicted"/>
<sequence length="149" mass="15915">MSGRSSKRVSAVVAMASAFTLALSSGAWANWSSSINSWTDGGGANGQSRYWADESYTEIIFKGCTVQGGSKTTGVELWDYDALSANDFYGEKTFTNCFNGTTYASRGEYNGLPQESDYFFQLDNVGGGSNACCLLWATYAGVDTTLADS</sequence>